<dbReference type="PANTHER" id="PTHR46401">
    <property type="entry name" value="GLYCOSYLTRANSFERASE WBBK-RELATED"/>
    <property type="match status" value="1"/>
</dbReference>
<evidence type="ECO:0000256" key="1">
    <source>
        <dbReference type="ARBA" id="ARBA00022679"/>
    </source>
</evidence>
<sequence length="377" mass="43745">MRIGFDAKRLFCNFTGLGNYSRTLVRNLSLYQPSNDYFLYSPKANNHPQTKPFFNSQFFNVFLPKVWFKSFWRSYSILKQLHKDQIELYHGLSHELPFSISKSKIKTVVTIHDLIFKTQPETYSWINRKIYNWKFQYSCKHADKIIAISQNTKADIMRFYAIPSHKIEVIYQACQPLYYQLNQSPKQDAILKQYKIPNQYILSVGTIQARKNLKLLIKAYQYLPTALQLPIVVVGNGKQYKTEVLALIKAMQLEHLVIWIHDLKADDELQTIYQNAELLVYPSFYEGFGLPVVEALLSKTPVITAQTSALKEAGGPNSIYIDPIDDRGLAQAIKTVLNNPDLANSMREKGYQYAHQMFHPQKLSKQLADCYQQLLRP</sequence>
<gene>
    <name evidence="4" type="ORF">AsAng_0032690</name>
</gene>
<evidence type="ECO:0000313" key="4">
    <source>
        <dbReference type="EMBL" id="BDS12546.1"/>
    </source>
</evidence>
<proteinExistence type="predicted"/>
<protein>
    <submittedName>
        <fullName evidence="4">Glycosyltransferase family 4 protein</fullName>
    </submittedName>
</protein>
<reference evidence="4" key="1">
    <citation type="submission" date="2022-09" db="EMBL/GenBank/DDBJ databases">
        <title>Aureispira anguillicida sp. nov., isolated from Leptocephalus of Japanese eel Anguilla japonica.</title>
        <authorList>
            <person name="Yuasa K."/>
            <person name="Mekata T."/>
            <person name="Ikunari K."/>
        </authorList>
    </citation>
    <scope>NUCLEOTIDE SEQUENCE</scope>
    <source>
        <strain evidence="4">EL160426</strain>
    </source>
</reference>
<evidence type="ECO:0000259" key="3">
    <source>
        <dbReference type="Pfam" id="PF13439"/>
    </source>
</evidence>
<dbReference type="Pfam" id="PF00534">
    <property type="entry name" value="Glycos_transf_1"/>
    <property type="match status" value="1"/>
</dbReference>
<name>A0A916DTG9_9BACT</name>
<feature type="domain" description="Glycosyltransferase subfamily 4-like N-terminal" evidence="3">
    <location>
        <begin position="36"/>
        <end position="171"/>
    </location>
</feature>
<dbReference type="CDD" id="cd03809">
    <property type="entry name" value="GT4_MtfB-like"/>
    <property type="match status" value="1"/>
</dbReference>
<keyword evidence="5" id="KW-1185">Reference proteome</keyword>
<keyword evidence="1" id="KW-0808">Transferase</keyword>
<dbReference type="RefSeq" id="WP_264787909.1">
    <property type="nucleotide sequence ID" value="NZ_AP026867.1"/>
</dbReference>
<feature type="domain" description="Glycosyl transferase family 1" evidence="2">
    <location>
        <begin position="198"/>
        <end position="352"/>
    </location>
</feature>
<dbReference type="AlphaFoldDB" id="A0A916DTG9"/>
<dbReference type="InterPro" id="IPR028098">
    <property type="entry name" value="Glyco_trans_4-like_N"/>
</dbReference>
<dbReference type="Gene3D" id="3.40.50.2000">
    <property type="entry name" value="Glycogen Phosphorylase B"/>
    <property type="match status" value="2"/>
</dbReference>
<dbReference type="Pfam" id="PF13439">
    <property type="entry name" value="Glyco_transf_4"/>
    <property type="match status" value="1"/>
</dbReference>
<organism evidence="4 5">
    <name type="scientific">Aureispira anguillae</name>
    <dbReference type="NCBI Taxonomy" id="2864201"/>
    <lineage>
        <taxon>Bacteria</taxon>
        <taxon>Pseudomonadati</taxon>
        <taxon>Bacteroidota</taxon>
        <taxon>Saprospiria</taxon>
        <taxon>Saprospirales</taxon>
        <taxon>Saprospiraceae</taxon>
        <taxon>Aureispira</taxon>
    </lineage>
</organism>
<dbReference type="EMBL" id="AP026867">
    <property type="protein sequence ID" value="BDS12546.1"/>
    <property type="molecule type" value="Genomic_DNA"/>
</dbReference>
<dbReference type="KEGG" id="aup:AsAng_0032690"/>
<dbReference type="GO" id="GO:0016757">
    <property type="term" value="F:glycosyltransferase activity"/>
    <property type="evidence" value="ECO:0007669"/>
    <property type="project" value="InterPro"/>
</dbReference>
<dbReference type="InterPro" id="IPR001296">
    <property type="entry name" value="Glyco_trans_1"/>
</dbReference>
<dbReference type="SUPFAM" id="SSF53756">
    <property type="entry name" value="UDP-Glycosyltransferase/glycogen phosphorylase"/>
    <property type="match status" value="1"/>
</dbReference>
<evidence type="ECO:0000259" key="2">
    <source>
        <dbReference type="Pfam" id="PF00534"/>
    </source>
</evidence>
<accession>A0A916DTG9</accession>
<dbReference type="Proteomes" id="UP001060919">
    <property type="component" value="Chromosome"/>
</dbReference>
<evidence type="ECO:0000313" key="5">
    <source>
        <dbReference type="Proteomes" id="UP001060919"/>
    </source>
</evidence>
<dbReference type="PANTHER" id="PTHR46401:SF2">
    <property type="entry name" value="GLYCOSYLTRANSFERASE WBBK-RELATED"/>
    <property type="match status" value="1"/>
</dbReference>